<reference evidence="2 3" key="1">
    <citation type="journal article" date="2018" name="Nat. Ecol. Evol.">
        <title>Genomic signatures of mitonuclear coevolution across populations of Tigriopus californicus.</title>
        <authorList>
            <person name="Barreto F.S."/>
            <person name="Watson E.T."/>
            <person name="Lima T.G."/>
            <person name="Willett C.S."/>
            <person name="Edmands S."/>
            <person name="Li W."/>
            <person name="Burton R.S."/>
        </authorList>
    </citation>
    <scope>NUCLEOTIDE SEQUENCE [LARGE SCALE GENOMIC DNA]</scope>
    <source>
        <strain evidence="2 3">San Diego</strain>
    </source>
</reference>
<organism evidence="2 3">
    <name type="scientific">Tigriopus californicus</name>
    <name type="common">Marine copepod</name>
    <dbReference type="NCBI Taxonomy" id="6832"/>
    <lineage>
        <taxon>Eukaryota</taxon>
        <taxon>Metazoa</taxon>
        <taxon>Ecdysozoa</taxon>
        <taxon>Arthropoda</taxon>
        <taxon>Crustacea</taxon>
        <taxon>Multicrustacea</taxon>
        <taxon>Hexanauplia</taxon>
        <taxon>Copepoda</taxon>
        <taxon>Harpacticoida</taxon>
        <taxon>Harpacticidae</taxon>
        <taxon>Tigriopus</taxon>
    </lineage>
</organism>
<accession>A0A553NP22</accession>
<comment type="caution">
    <text evidence="2">The sequence shown here is derived from an EMBL/GenBank/DDBJ whole genome shotgun (WGS) entry which is preliminary data.</text>
</comment>
<protein>
    <submittedName>
        <fullName evidence="2">Uncharacterized protein</fullName>
    </submittedName>
</protein>
<dbReference type="EMBL" id="VCGU01000011">
    <property type="protein sequence ID" value="TRY67189.1"/>
    <property type="molecule type" value="Genomic_DNA"/>
</dbReference>
<name>A0A553NP22_TIGCA</name>
<evidence type="ECO:0000313" key="2">
    <source>
        <dbReference type="EMBL" id="TRY67189.1"/>
    </source>
</evidence>
<sequence>MEVFRKVRALRRRPEKIVEESLSSDCGALHLHHPAWYGRHAQDPGNPAHHVNLISYEDLQSLSSADLGLSLSVIRPNTPSTACSSSHRSDSPSEGRGSRLKWTNPLPPLGQIKYVKGPVPKLKVRTSQSGEKKKKNANEVFRSNSFRFERYDQPSDSLSQSESDLRSGRLSGINQVGQQK</sequence>
<gene>
    <name evidence="2" type="ORF">TCAL_16928</name>
</gene>
<dbReference type="AlphaFoldDB" id="A0A553NP22"/>
<evidence type="ECO:0000313" key="3">
    <source>
        <dbReference type="Proteomes" id="UP000318571"/>
    </source>
</evidence>
<keyword evidence="3" id="KW-1185">Reference proteome</keyword>
<proteinExistence type="predicted"/>
<feature type="region of interest" description="Disordered" evidence="1">
    <location>
        <begin position="78"/>
        <end position="180"/>
    </location>
</feature>
<evidence type="ECO:0000256" key="1">
    <source>
        <dbReference type="SAM" id="MobiDB-lite"/>
    </source>
</evidence>
<dbReference type="Proteomes" id="UP000318571">
    <property type="component" value="Chromosome 4"/>
</dbReference>
<feature type="compositionally biased region" description="Basic and acidic residues" evidence="1">
    <location>
        <begin position="87"/>
        <end position="97"/>
    </location>
</feature>